<dbReference type="Pfam" id="PF13699">
    <property type="entry name" value="eCIS_core"/>
    <property type="match status" value="1"/>
</dbReference>
<comment type="caution">
    <text evidence="3">The sequence shown here is derived from an EMBL/GenBank/DDBJ whole genome shotgun (WGS) entry which is preliminary data.</text>
</comment>
<feature type="domain" description="eCIS core" evidence="2">
    <location>
        <begin position="144"/>
        <end position="185"/>
    </location>
</feature>
<dbReference type="InterPro" id="IPR025295">
    <property type="entry name" value="eCIS_core_dom"/>
</dbReference>
<gene>
    <name evidence="3" type="ORF">H8F21_15795</name>
</gene>
<dbReference type="RefSeq" id="WP_328824495.1">
    <property type="nucleotide sequence ID" value="NZ_JACOPV010000009.1"/>
</dbReference>
<dbReference type="Proteomes" id="UP000745663">
    <property type="component" value="Unassembled WGS sequence"/>
</dbReference>
<proteinExistence type="predicted"/>
<evidence type="ECO:0000259" key="2">
    <source>
        <dbReference type="Pfam" id="PF13699"/>
    </source>
</evidence>
<protein>
    <submittedName>
        <fullName evidence="3">DUF4157 domain-containing protein</fullName>
    </submittedName>
</protein>
<keyword evidence="1" id="KW-0732">Signal</keyword>
<feature type="chain" id="PRO_5046424340" evidence="1">
    <location>
        <begin position="30"/>
        <end position="296"/>
    </location>
</feature>
<feature type="signal peptide" evidence="1">
    <location>
        <begin position="1"/>
        <end position="29"/>
    </location>
</feature>
<dbReference type="EMBL" id="JACOPV010000009">
    <property type="protein sequence ID" value="MBM5459031.1"/>
    <property type="molecule type" value="Genomic_DNA"/>
</dbReference>
<reference evidence="3 4" key="1">
    <citation type="submission" date="2020-08" db="EMBL/GenBank/DDBJ databases">
        <title>Description of novel Pseudomonas species.</title>
        <authorList>
            <person name="Duman M."/>
            <person name="Mulet M."/>
            <person name="Altun S."/>
            <person name="Saticioglu I.B."/>
            <person name="Lalucat J."/>
            <person name="Garcia-Valdes E."/>
        </authorList>
    </citation>
    <scope>NUCLEOTIDE SEQUENCE [LARGE SCALE GENOMIC DNA]</scope>
    <source>
        <strain evidence="3 4">P66</strain>
    </source>
</reference>
<evidence type="ECO:0000313" key="4">
    <source>
        <dbReference type="Proteomes" id="UP000745663"/>
    </source>
</evidence>
<evidence type="ECO:0000256" key="1">
    <source>
        <dbReference type="SAM" id="SignalP"/>
    </source>
</evidence>
<name>A0ABS2BZH1_9PSED</name>
<organism evidence="3 4">
    <name type="scientific">Pseudomonas arcuscaelestis</name>
    <dbReference type="NCBI Taxonomy" id="2710591"/>
    <lineage>
        <taxon>Bacteria</taxon>
        <taxon>Pseudomonadati</taxon>
        <taxon>Pseudomonadota</taxon>
        <taxon>Gammaproteobacteria</taxon>
        <taxon>Pseudomonadales</taxon>
        <taxon>Pseudomonadaceae</taxon>
        <taxon>Pseudomonas</taxon>
    </lineage>
</organism>
<accession>A0ABS2BZH1</accession>
<sequence length="296" mass="31549">MRIVIRPLLWLKGITLALSTLLVASPAYSCGGILDVKCNLESGGMSPKNIEKQTGKVLKDGTDTATKAVQDVANAVNELQANLLTGPVLEQAIRASRDTAKNGAMPIPPEIRRQLTGYASEESMNLVLYKVGDNGFLNLARLLEQGGTAAAVTLIDVVVFRGQSDADDVALWAHELTHVDQYRDWGLRSFAVRYTRNANSVEDEAYAKGDGYYAWAQRSGPSTTIPTPVPPPPPPPPIFVSNPPVMRSGTMVSGCGCWGATTGFISDLRCASGRSMAVACQGFCPGGGAPYGWMCQ</sequence>
<evidence type="ECO:0000313" key="3">
    <source>
        <dbReference type="EMBL" id="MBM5459031.1"/>
    </source>
</evidence>
<keyword evidence="4" id="KW-1185">Reference proteome</keyword>